<evidence type="ECO:0008006" key="4">
    <source>
        <dbReference type="Google" id="ProtNLM"/>
    </source>
</evidence>
<accession>A0ABP7YG88</accession>
<keyword evidence="1" id="KW-0732">Signal</keyword>
<reference evidence="3" key="1">
    <citation type="journal article" date="2019" name="Int. J. Syst. Evol. Microbiol.">
        <title>The Global Catalogue of Microorganisms (GCM) 10K type strain sequencing project: providing services to taxonomists for standard genome sequencing and annotation.</title>
        <authorList>
            <consortium name="The Broad Institute Genomics Platform"/>
            <consortium name="The Broad Institute Genome Sequencing Center for Infectious Disease"/>
            <person name="Wu L."/>
            <person name="Ma J."/>
        </authorList>
    </citation>
    <scope>NUCLEOTIDE SEQUENCE [LARGE SCALE GENOMIC DNA]</scope>
    <source>
        <strain evidence="3">JCM 17316</strain>
    </source>
</reference>
<evidence type="ECO:0000313" key="3">
    <source>
        <dbReference type="Proteomes" id="UP001500266"/>
    </source>
</evidence>
<protein>
    <recommendedName>
        <fullName evidence="4">Coagulation factor 5/8 type domain-containing protein</fullName>
    </recommendedName>
</protein>
<evidence type="ECO:0000313" key="2">
    <source>
        <dbReference type="EMBL" id="GAA4135315.1"/>
    </source>
</evidence>
<dbReference type="InterPro" id="IPR032466">
    <property type="entry name" value="Metal_Hydrolase"/>
</dbReference>
<organism evidence="2 3">
    <name type="scientific">Actinomadura keratinilytica</name>
    <dbReference type="NCBI Taxonomy" id="547461"/>
    <lineage>
        <taxon>Bacteria</taxon>
        <taxon>Bacillati</taxon>
        <taxon>Actinomycetota</taxon>
        <taxon>Actinomycetes</taxon>
        <taxon>Streptosporangiales</taxon>
        <taxon>Thermomonosporaceae</taxon>
        <taxon>Actinomadura</taxon>
    </lineage>
</organism>
<feature type="chain" id="PRO_5046340045" description="Coagulation factor 5/8 type domain-containing protein" evidence="1">
    <location>
        <begin position="35"/>
        <end position="553"/>
    </location>
</feature>
<dbReference type="PROSITE" id="PS51318">
    <property type="entry name" value="TAT"/>
    <property type="match status" value="1"/>
</dbReference>
<gene>
    <name evidence="2" type="ORF">GCM10022416_17830</name>
</gene>
<dbReference type="Proteomes" id="UP001500266">
    <property type="component" value="Unassembled WGS sequence"/>
</dbReference>
<comment type="caution">
    <text evidence="2">The sequence shown here is derived from an EMBL/GenBank/DDBJ whole genome shotgun (WGS) entry which is preliminary data.</text>
</comment>
<proteinExistence type="predicted"/>
<dbReference type="Gene3D" id="3.20.20.140">
    <property type="entry name" value="Metal-dependent hydrolases"/>
    <property type="match status" value="1"/>
</dbReference>
<dbReference type="RefSeq" id="WP_345019285.1">
    <property type="nucleotide sequence ID" value="NZ_BAABDO010000017.1"/>
</dbReference>
<sequence length="553" mass="60272">MPRTRPTGRAVLAVLTSTLTAAALTAAAVPPAAASTPDGVNAVGTPFRGTAPDGQVRGYADLHTHLMSFEGFGGSVLCGRPFDPRGIQEALRDCPDHGRNGALAWFENLTSKGSLVGTHDTTGWPTFRDWPSRGSRTHQQAYYTWVERSWRAGQRLLVNQLVSNRTLCELYPLKKHPCDEMESIRLQARRTYELQAHIDARSGGPGRGWFRVVRDPAEARRVIAQGKLAVVLGVETSEPFGCRQVGGVPRCTKKQIDEGLDEMRRLGVSSMFLCHKFDNALCGVRFDGGTTGLMVNLGNFLGSGRFWQADTCTAPEHDNTVIPADDLTALLAGPLAHLRPLGVTLPVYPKPPHCNVNGLTELGEHMLKGMIERGMIVELDHMSAKAAERTLAILEEEGYPGVVSGHGWSDTGWASRIYRLGGMVASYGSAADTFAAEWRRARRARDPGRLFGYAYGLDANGLGPLPAPRRGNGANPVRYPFRSPVDPGVTLDRQRTGLRTWDVNTEGVANYGLVPDWIADMRNVAGEEIVADMARGAEMYLRMWEGSRSSARA</sequence>
<feature type="signal peptide" evidence="1">
    <location>
        <begin position="1"/>
        <end position="34"/>
    </location>
</feature>
<dbReference type="EMBL" id="BAABDO010000017">
    <property type="protein sequence ID" value="GAA4135315.1"/>
    <property type="molecule type" value="Genomic_DNA"/>
</dbReference>
<name>A0ABP7YG88_9ACTN</name>
<evidence type="ECO:0000256" key="1">
    <source>
        <dbReference type="SAM" id="SignalP"/>
    </source>
</evidence>
<dbReference type="InterPro" id="IPR006311">
    <property type="entry name" value="TAT_signal"/>
</dbReference>
<keyword evidence="3" id="KW-1185">Reference proteome</keyword>
<dbReference type="SUPFAM" id="SSF51556">
    <property type="entry name" value="Metallo-dependent hydrolases"/>
    <property type="match status" value="1"/>
</dbReference>